<dbReference type="Gene3D" id="3.90.550.20">
    <property type="match status" value="1"/>
</dbReference>
<evidence type="ECO:0000256" key="6">
    <source>
        <dbReference type="ARBA" id="ARBA00023136"/>
    </source>
</evidence>
<sequence>MFIQFNKKLIVILFLFAAIIYYLMYFFQLKTPDNDNPTGHQCYHQHSESLPSIQDSRPKDKSIFFHETSCKSAQSGKIVITAREACAVESAAKLHPNYETYLLYVSPGIIKNEGTESDRFLQALLSYDNVRIRHLDLGNYVEDTPVESLWKRGTLERSYHVTSHTSDLLRYLTLWKYGGLYLDLDVVVIKPLDTLPPNYAGVESDSLVAAGVINLESAGLGHVLATYCLKDLRENFNGTEWIRNGPGVITRLAKNICASENVRNFIGRDCAGGFKIYPSEAFYPVPWYNWTMYFMEEYVRDVEVMTEDSFVVHVWNKLSFERKVPVGAKVPYVLFAQKFCPKVYQECERNGKIVITARQACSVESAAKLNPNLEIYLLYTPSGVIKKEATESDRLLQSLQKYENIKIRHVDFGEYVKNSPVEFLVKHASKFSHELDLDVVVTKSLEQLPLNYAGVEFGTSLLSGVLSFEPTGVGHFLATLCLEDLKEKFRGELWPSNGSNVITRMVKSLCGDRTASDFVARTCFGNFKVYPVGAFYAVARHNWTMFFEEDYVEEVEEMTKESYVVYLWNDLSYQRKVLVHARSAYSLFAKKYCPKVYNECDDFF</sequence>
<keyword evidence="8" id="KW-1133">Transmembrane helix</keyword>
<feature type="transmembrane region" description="Helical" evidence="8">
    <location>
        <begin position="9"/>
        <end position="27"/>
    </location>
</feature>
<dbReference type="InterPro" id="IPR029044">
    <property type="entry name" value="Nucleotide-diphossugar_trans"/>
</dbReference>
<feature type="domain" description="Alpha 1,4-glycosyltransferase" evidence="9">
    <location>
        <begin position="472"/>
        <end position="599"/>
    </location>
</feature>
<gene>
    <name evidence="10" type="ORF">Zmor_022186</name>
</gene>
<dbReference type="Pfam" id="PF04488">
    <property type="entry name" value="Gly_transf_sug"/>
    <property type="match status" value="1"/>
</dbReference>
<comment type="subcellular location">
    <subcellularLocation>
        <location evidence="1">Golgi apparatus membrane</location>
        <topology evidence="1">Single-pass type II membrane protein</topology>
    </subcellularLocation>
</comment>
<keyword evidence="6 8" id="KW-0472">Membrane</keyword>
<dbReference type="SUPFAM" id="SSF53448">
    <property type="entry name" value="Nucleotide-diphospho-sugar transferases"/>
    <property type="match status" value="2"/>
</dbReference>
<feature type="region of interest" description="Disordered" evidence="7">
    <location>
        <begin position="38"/>
        <end position="57"/>
    </location>
</feature>
<keyword evidence="8" id="KW-0812">Transmembrane</keyword>
<dbReference type="EMBL" id="JALNTZ010000007">
    <property type="protein sequence ID" value="KAJ3644459.1"/>
    <property type="molecule type" value="Genomic_DNA"/>
</dbReference>
<evidence type="ECO:0000256" key="4">
    <source>
        <dbReference type="ARBA" id="ARBA00022679"/>
    </source>
</evidence>
<comment type="similarity">
    <text evidence="2">Belongs to the glycosyltransferase 32 family.</text>
</comment>
<accession>A0AA38I0R5</accession>
<feature type="domain" description="Alpha 1,4-glycosyltransferase" evidence="9">
    <location>
        <begin position="219"/>
        <end position="346"/>
    </location>
</feature>
<keyword evidence="5" id="KW-0333">Golgi apparatus</keyword>
<comment type="caution">
    <text evidence="10">The sequence shown here is derived from an EMBL/GenBank/DDBJ whole genome shotgun (WGS) entry which is preliminary data.</text>
</comment>
<evidence type="ECO:0000256" key="7">
    <source>
        <dbReference type="SAM" id="MobiDB-lite"/>
    </source>
</evidence>
<dbReference type="GO" id="GO:0016758">
    <property type="term" value="F:hexosyltransferase activity"/>
    <property type="evidence" value="ECO:0007669"/>
    <property type="project" value="UniProtKB-ARBA"/>
</dbReference>
<organism evidence="10 11">
    <name type="scientific">Zophobas morio</name>
    <dbReference type="NCBI Taxonomy" id="2755281"/>
    <lineage>
        <taxon>Eukaryota</taxon>
        <taxon>Metazoa</taxon>
        <taxon>Ecdysozoa</taxon>
        <taxon>Arthropoda</taxon>
        <taxon>Hexapoda</taxon>
        <taxon>Insecta</taxon>
        <taxon>Pterygota</taxon>
        <taxon>Neoptera</taxon>
        <taxon>Endopterygota</taxon>
        <taxon>Coleoptera</taxon>
        <taxon>Polyphaga</taxon>
        <taxon>Cucujiformia</taxon>
        <taxon>Tenebrionidae</taxon>
        <taxon>Zophobas</taxon>
    </lineage>
</organism>
<keyword evidence="11" id="KW-1185">Reference proteome</keyword>
<dbReference type="GO" id="GO:0000139">
    <property type="term" value="C:Golgi membrane"/>
    <property type="evidence" value="ECO:0007669"/>
    <property type="project" value="UniProtKB-SubCell"/>
</dbReference>
<dbReference type="Proteomes" id="UP001168821">
    <property type="component" value="Unassembled WGS sequence"/>
</dbReference>
<dbReference type="InterPro" id="IPR051981">
    <property type="entry name" value="Glycosyltransf_32"/>
</dbReference>
<evidence type="ECO:0000313" key="11">
    <source>
        <dbReference type="Proteomes" id="UP001168821"/>
    </source>
</evidence>
<evidence type="ECO:0000259" key="9">
    <source>
        <dbReference type="Pfam" id="PF04572"/>
    </source>
</evidence>
<dbReference type="InterPro" id="IPR007577">
    <property type="entry name" value="GlycoTrfase_DXD_sugar-bd_CS"/>
</dbReference>
<evidence type="ECO:0000256" key="2">
    <source>
        <dbReference type="ARBA" id="ARBA00009003"/>
    </source>
</evidence>
<name>A0AA38I0R5_9CUCU</name>
<dbReference type="AlphaFoldDB" id="A0AA38I0R5"/>
<reference evidence="10" key="1">
    <citation type="journal article" date="2023" name="G3 (Bethesda)">
        <title>Whole genome assemblies of Zophobas morio and Tenebrio molitor.</title>
        <authorList>
            <person name="Kaur S."/>
            <person name="Stinson S.A."/>
            <person name="diCenzo G.C."/>
        </authorList>
    </citation>
    <scope>NUCLEOTIDE SEQUENCE</scope>
    <source>
        <strain evidence="10">QUZm001</strain>
    </source>
</reference>
<keyword evidence="3" id="KW-0328">Glycosyltransferase</keyword>
<dbReference type="InterPro" id="IPR007652">
    <property type="entry name" value="A1-4-GlycosylTfrase_dom"/>
</dbReference>
<dbReference type="Pfam" id="PF04572">
    <property type="entry name" value="Gb3_synth"/>
    <property type="match status" value="2"/>
</dbReference>
<dbReference type="PANTHER" id="PTHR12042">
    <property type="entry name" value="LACTOSYLCERAMIDE 4-ALPHA-GALACTOSYLTRANSFERASE ALPHA- 1,4-GALACTOSYLTRANSFERASE"/>
    <property type="match status" value="1"/>
</dbReference>
<proteinExistence type="inferred from homology"/>
<evidence type="ECO:0000256" key="1">
    <source>
        <dbReference type="ARBA" id="ARBA00004323"/>
    </source>
</evidence>
<evidence type="ECO:0000256" key="3">
    <source>
        <dbReference type="ARBA" id="ARBA00022676"/>
    </source>
</evidence>
<dbReference type="PANTHER" id="PTHR12042:SF21">
    <property type="entry name" value="ALPHA1,4-GALACTOSYLTRANSFERASE 1-RELATED"/>
    <property type="match status" value="1"/>
</dbReference>
<evidence type="ECO:0000256" key="5">
    <source>
        <dbReference type="ARBA" id="ARBA00023034"/>
    </source>
</evidence>
<evidence type="ECO:0000256" key="8">
    <source>
        <dbReference type="SAM" id="Phobius"/>
    </source>
</evidence>
<keyword evidence="4" id="KW-0808">Transferase</keyword>
<evidence type="ECO:0000313" key="10">
    <source>
        <dbReference type="EMBL" id="KAJ3644459.1"/>
    </source>
</evidence>
<protein>
    <recommendedName>
        <fullName evidence="9">Alpha 1,4-glycosyltransferase domain-containing protein</fullName>
    </recommendedName>
</protein>
<dbReference type="GO" id="GO:0006688">
    <property type="term" value="P:glycosphingolipid biosynthetic process"/>
    <property type="evidence" value="ECO:0007669"/>
    <property type="project" value="TreeGrafter"/>
</dbReference>